<keyword evidence="2" id="KW-0378">Hydrolase</keyword>
<dbReference type="Pfam" id="PF12146">
    <property type="entry name" value="Hydrolase_4"/>
    <property type="match status" value="1"/>
</dbReference>
<dbReference type="SUPFAM" id="SSF53474">
    <property type="entry name" value="alpha/beta-Hydrolases"/>
    <property type="match status" value="1"/>
</dbReference>
<protein>
    <submittedName>
        <fullName evidence="2">Alpha/beta fold hydrolase</fullName>
    </submittedName>
</protein>
<dbReference type="GO" id="GO:0016787">
    <property type="term" value="F:hydrolase activity"/>
    <property type="evidence" value="ECO:0007669"/>
    <property type="project" value="UniProtKB-KW"/>
</dbReference>
<gene>
    <name evidence="2" type="ORF">ACFQ3C_02100</name>
</gene>
<reference evidence="3" key="1">
    <citation type="journal article" date="2019" name="Int. J. Syst. Evol. Microbiol.">
        <title>The Global Catalogue of Microorganisms (GCM) 10K type strain sequencing project: providing services to taxonomists for standard genome sequencing and annotation.</title>
        <authorList>
            <consortium name="The Broad Institute Genomics Platform"/>
            <consortium name="The Broad Institute Genome Sequencing Center for Infectious Disease"/>
            <person name="Wu L."/>
            <person name="Ma J."/>
        </authorList>
    </citation>
    <scope>NUCLEOTIDE SEQUENCE [LARGE SCALE GENOMIC DNA]</scope>
    <source>
        <strain evidence="3">CCUG 55328</strain>
    </source>
</reference>
<dbReference type="RefSeq" id="WP_380788764.1">
    <property type="nucleotide sequence ID" value="NZ_JBHTKR010000001.1"/>
</dbReference>
<evidence type="ECO:0000313" key="3">
    <source>
        <dbReference type="Proteomes" id="UP001597151"/>
    </source>
</evidence>
<name>A0ABW3TCQ8_9RHOB</name>
<dbReference type="Proteomes" id="UP001597151">
    <property type="component" value="Unassembled WGS sequence"/>
</dbReference>
<sequence length="323" mass="35317">MDQAPLFHDVADGPTGGQAWWLRTADGPRIRLGHWPCDATQDRRGTVLLFPGRTEYIEKYGRAAADLARRGFDTLTVDWRGQGLADRLLADRRTGHVGRFTDYQKDVAAMVDAARALDLPRPWYLLAHSMGGCIGLRALIEGLPVAACAFTGPMWGIQMAMATRPAAWFVSWTGARLGFGHHLAPGTKAQTYVIAESFDDNALTRDAEMYMYMQRQMTSYPDLALGGPSLRWLNEALVEMAHLARRPAPPLPCQTWLGTGESIVCPDRITARMTGWPGGALVMVPGGEHEVMMDTPQTRAAVFDGVAAHFAAHPGPAADRPKP</sequence>
<accession>A0ABW3TCQ8</accession>
<dbReference type="InterPro" id="IPR051044">
    <property type="entry name" value="MAG_DAG_Lipase"/>
</dbReference>
<dbReference type="EMBL" id="JBHTKR010000001">
    <property type="protein sequence ID" value="MFD1193460.1"/>
    <property type="molecule type" value="Genomic_DNA"/>
</dbReference>
<evidence type="ECO:0000313" key="2">
    <source>
        <dbReference type="EMBL" id="MFD1193460.1"/>
    </source>
</evidence>
<organism evidence="2 3">
    <name type="scientific">Seohaeicola saemankumensis</name>
    <dbReference type="NCBI Taxonomy" id="481181"/>
    <lineage>
        <taxon>Bacteria</taxon>
        <taxon>Pseudomonadati</taxon>
        <taxon>Pseudomonadota</taxon>
        <taxon>Alphaproteobacteria</taxon>
        <taxon>Rhodobacterales</taxon>
        <taxon>Roseobacteraceae</taxon>
        <taxon>Seohaeicola</taxon>
    </lineage>
</organism>
<dbReference type="InterPro" id="IPR029058">
    <property type="entry name" value="AB_hydrolase_fold"/>
</dbReference>
<keyword evidence="3" id="KW-1185">Reference proteome</keyword>
<dbReference type="InterPro" id="IPR022742">
    <property type="entry name" value="Hydrolase_4"/>
</dbReference>
<comment type="caution">
    <text evidence="2">The sequence shown here is derived from an EMBL/GenBank/DDBJ whole genome shotgun (WGS) entry which is preliminary data.</text>
</comment>
<dbReference type="PANTHER" id="PTHR11614">
    <property type="entry name" value="PHOSPHOLIPASE-RELATED"/>
    <property type="match status" value="1"/>
</dbReference>
<evidence type="ECO:0000259" key="1">
    <source>
        <dbReference type="Pfam" id="PF12146"/>
    </source>
</evidence>
<dbReference type="Gene3D" id="3.40.50.1820">
    <property type="entry name" value="alpha/beta hydrolase"/>
    <property type="match status" value="1"/>
</dbReference>
<proteinExistence type="predicted"/>
<feature type="domain" description="Serine aminopeptidase S33" evidence="1">
    <location>
        <begin position="42"/>
        <end position="295"/>
    </location>
</feature>